<keyword evidence="3" id="KW-1185">Reference proteome</keyword>
<organism evidence="1 3">
    <name type="scientific">Pholiota conissans</name>
    <dbReference type="NCBI Taxonomy" id="109636"/>
    <lineage>
        <taxon>Eukaryota</taxon>
        <taxon>Fungi</taxon>
        <taxon>Dikarya</taxon>
        <taxon>Basidiomycota</taxon>
        <taxon>Agaricomycotina</taxon>
        <taxon>Agaricomycetes</taxon>
        <taxon>Agaricomycetidae</taxon>
        <taxon>Agaricales</taxon>
        <taxon>Agaricineae</taxon>
        <taxon>Strophariaceae</taxon>
        <taxon>Pholiota</taxon>
    </lineage>
</organism>
<dbReference type="OrthoDB" id="3271094at2759"/>
<dbReference type="EMBL" id="MU155730">
    <property type="protein sequence ID" value="KAF9471227.1"/>
    <property type="molecule type" value="Genomic_DNA"/>
</dbReference>
<proteinExistence type="predicted"/>
<dbReference type="AlphaFoldDB" id="A0A9P5YJZ5"/>
<sequence length="121" mass="12938">MSGTTFFENAHNPVVSGSTFFSAQTVIIHHNTFVRDEVNERARTNPIPAPQQPNSTLAMVAPYDSGSIGNIVTTIGIVQSIYTALGDSAGSSFEYTCLINELRSFGDALSLVDSVLQTTPI</sequence>
<accession>A0A9P5YJZ5</accession>
<protein>
    <submittedName>
        <fullName evidence="1">Uncharacterized protein</fullName>
    </submittedName>
</protein>
<name>A0A9P5YJZ5_9AGAR</name>
<comment type="caution">
    <text evidence="1">The sequence shown here is derived from an EMBL/GenBank/DDBJ whole genome shotgun (WGS) entry which is preliminary data.</text>
</comment>
<feature type="non-terminal residue" evidence="1">
    <location>
        <position position="121"/>
    </location>
</feature>
<reference evidence="1" key="1">
    <citation type="submission" date="2020-11" db="EMBL/GenBank/DDBJ databases">
        <authorList>
            <consortium name="DOE Joint Genome Institute"/>
            <person name="Ahrendt S."/>
            <person name="Riley R."/>
            <person name="Andreopoulos W."/>
            <person name="Labutti K."/>
            <person name="Pangilinan J."/>
            <person name="Ruiz-Duenas F.J."/>
            <person name="Barrasa J.M."/>
            <person name="Sanchez-Garcia M."/>
            <person name="Camarero S."/>
            <person name="Miyauchi S."/>
            <person name="Serrano A."/>
            <person name="Linde D."/>
            <person name="Babiker R."/>
            <person name="Drula E."/>
            <person name="Ayuso-Fernandez I."/>
            <person name="Pacheco R."/>
            <person name="Padilla G."/>
            <person name="Ferreira P."/>
            <person name="Barriuso J."/>
            <person name="Kellner H."/>
            <person name="Castanera R."/>
            <person name="Alfaro M."/>
            <person name="Ramirez L."/>
            <person name="Pisabarro A.G."/>
            <person name="Kuo A."/>
            <person name="Tritt A."/>
            <person name="Lipzen A."/>
            <person name="He G."/>
            <person name="Yan M."/>
            <person name="Ng V."/>
            <person name="Cullen D."/>
            <person name="Martin F."/>
            <person name="Rosso M.-N."/>
            <person name="Henrissat B."/>
            <person name="Hibbett D."/>
            <person name="Martinez A.T."/>
            <person name="Grigoriev I.V."/>
        </authorList>
    </citation>
    <scope>NUCLEOTIDE SEQUENCE</scope>
    <source>
        <strain evidence="1">CIRM-BRFM 674</strain>
    </source>
</reference>
<evidence type="ECO:0000313" key="3">
    <source>
        <dbReference type="Proteomes" id="UP000807469"/>
    </source>
</evidence>
<dbReference type="Proteomes" id="UP000807469">
    <property type="component" value="Unassembled WGS sequence"/>
</dbReference>
<gene>
    <name evidence="2" type="ORF">BDN70DRAFT_901467</name>
    <name evidence="1" type="ORF">BDN70DRAFT_901505</name>
</gene>
<dbReference type="EMBL" id="MU155719">
    <property type="protein sequence ID" value="KAF9471274.1"/>
    <property type="molecule type" value="Genomic_DNA"/>
</dbReference>
<evidence type="ECO:0000313" key="2">
    <source>
        <dbReference type="EMBL" id="KAF9471274.1"/>
    </source>
</evidence>
<evidence type="ECO:0000313" key="1">
    <source>
        <dbReference type="EMBL" id="KAF9471227.1"/>
    </source>
</evidence>